<keyword evidence="3" id="KW-1185">Reference proteome</keyword>
<proteinExistence type="predicted"/>
<evidence type="ECO:0000313" key="2">
    <source>
        <dbReference type="EMBL" id="SDH18894.1"/>
    </source>
</evidence>
<dbReference type="EMBL" id="FNCN01000012">
    <property type="protein sequence ID" value="SDH18894.1"/>
    <property type="molecule type" value="Genomic_DNA"/>
</dbReference>
<protein>
    <submittedName>
        <fullName evidence="2">Uncharacterized protein</fullName>
    </submittedName>
</protein>
<keyword evidence="1" id="KW-0812">Transmembrane</keyword>
<feature type="transmembrane region" description="Helical" evidence="1">
    <location>
        <begin position="56"/>
        <end position="78"/>
    </location>
</feature>
<gene>
    <name evidence="2" type="ORF">SAMN05421505_112109</name>
</gene>
<organism evidence="2 3">
    <name type="scientific">Sinosporangium album</name>
    <dbReference type="NCBI Taxonomy" id="504805"/>
    <lineage>
        <taxon>Bacteria</taxon>
        <taxon>Bacillati</taxon>
        <taxon>Actinomycetota</taxon>
        <taxon>Actinomycetes</taxon>
        <taxon>Streptosporangiales</taxon>
        <taxon>Streptosporangiaceae</taxon>
        <taxon>Sinosporangium</taxon>
    </lineage>
</organism>
<keyword evidence="1" id="KW-0472">Membrane</keyword>
<sequence>MGRMIKGIHVNEPERQSQRFDALARSARTLFQNLAAVALLAASGTVVALGPSDLKSYAVAAGQAALAAVAAYVHNLVWPRKQA</sequence>
<dbReference type="AlphaFoldDB" id="A0A1G8AD57"/>
<evidence type="ECO:0000256" key="1">
    <source>
        <dbReference type="SAM" id="Phobius"/>
    </source>
</evidence>
<dbReference type="STRING" id="504805.SAMN05421505_112109"/>
<feature type="transmembrane region" description="Helical" evidence="1">
    <location>
        <begin position="30"/>
        <end position="50"/>
    </location>
</feature>
<accession>A0A1G8AD57</accession>
<evidence type="ECO:0000313" key="3">
    <source>
        <dbReference type="Proteomes" id="UP000198923"/>
    </source>
</evidence>
<reference evidence="2 3" key="1">
    <citation type="submission" date="2016-10" db="EMBL/GenBank/DDBJ databases">
        <authorList>
            <person name="de Groot N.N."/>
        </authorList>
    </citation>
    <scope>NUCLEOTIDE SEQUENCE [LARGE SCALE GENOMIC DNA]</scope>
    <source>
        <strain evidence="2 3">CPCC 201354</strain>
    </source>
</reference>
<name>A0A1G8AD57_9ACTN</name>
<keyword evidence="1" id="KW-1133">Transmembrane helix</keyword>
<dbReference type="Proteomes" id="UP000198923">
    <property type="component" value="Unassembled WGS sequence"/>
</dbReference>